<dbReference type="EMBL" id="KV876556">
    <property type="protein sequence ID" value="RZR75111.1"/>
    <property type="molecule type" value="Genomic_DNA"/>
</dbReference>
<dbReference type="Proteomes" id="UP000290560">
    <property type="component" value="Unassembled WGS sequence"/>
</dbReference>
<dbReference type="AlphaFoldDB" id="A0A445MLW3"/>
<protein>
    <submittedName>
        <fullName evidence="1">Uncharacterized protein</fullName>
    </submittedName>
</protein>
<name>A0A445MLW3_ENSVE</name>
<proteinExistence type="predicted"/>
<sequence>MVGNSSRVRRELAEGIGSLPRWRKGVHQKKIETHRKIIQGSRKAYRERFAKGIEKLAGSTPGDHRKKTG</sequence>
<evidence type="ECO:0000313" key="1">
    <source>
        <dbReference type="EMBL" id="RZR75111.1"/>
    </source>
</evidence>
<accession>A0A445MLW3</accession>
<organism evidence="1">
    <name type="scientific">Ensete ventricosum</name>
    <name type="common">Abyssinian banana</name>
    <name type="synonym">Musa ensete</name>
    <dbReference type="NCBI Taxonomy" id="4639"/>
    <lineage>
        <taxon>Eukaryota</taxon>
        <taxon>Viridiplantae</taxon>
        <taxon>Streptophyta</taxon>
        <taxon>Embryophyta</taxon>
        <taxon>Tracheophyta</taxon>
        <taxon>Spermatophyta</taxon>
        <taxon>Magnoliopsida</taxon>
        <taxon>Liliopsida</taxon>
        <taxon>Zingiberales</taxon>
        <taxon>Musaceae</taxon>
        <taxon>Ensete</taxon>
    </lineage>
</organism>
<reference evidence="1" key="1">
    <citation type="journal article" date="2018" name="Data Brief">
        <title>Genome sequence data from 17 accessions of Ensete ventricosum, a staple food crop for millions in Ethiopia.</title>
        <authorList>
            <person name="Yemataw Z."/>
            <person name="Muzemil S."/>
            <person name="Ambachew D."/>
            <person name="Tripathi L."/>
            <person name="Tesfaye K."/>
            <person name="Chala A."/>
            <person name="Farbos A."/>
            <person name="O'Neill P."/>
            <person name="Moore K."/>
            <person name="Grant M."/>
            <person name="Studholme D.J."/>
        </authorList>
    </citation>
    <scope>NUCLEOTIDE SEQUENCE [LARGE SCALE GENOMIC DNA]</scope>
    <source>
        <tissue evidence="1">Leaf</tissue>
    </source>
</reference>
<gene>
    <name evidence="1" type="ORF">BHM03_00049705</name>
</gene>